<feature type="compositionally biased region" description="Pro residues" evidence="3">
    <location>
        <begin position="906"/>
        <end position="923"/>
    </location>
</feature>
<feature type="region of interest" description="Disordered" evidence="3">
    <location>
        <begin position="793"/>
        <end position="818"/>
    </location>
</feature>
<dbReference type="PANTHER" id="PTHR16305">
    <property type="entry name" value="TESTICULAR SOLUBLE ADENYLYL CYCLASE"/>
    <property type="match status" value="1"/>
</dbReference>
<dbReference type="Pfam" id="PF13191">
    <property type="entry name" value="AAA_16"/>
    <property type="match status" value="1"/>
</dbReference>
<dbReference type="PANTHER" id="PTHR16305:SF35">
    <property type="entry name" value="TRANSCRIPTIONAL ACTIVATOR DOMAIN"/>
    <property type="match status" value="1"/>
</dbReference>
<dbReference type="PRINTS" id="PR00038">
    <property type="entry name" value="HTHLUXR"/>
</dbReference>
<keyword evidence="1" id="KW-0547">Nucleotide-binding</keyword>
<dbReference type="InterPro" id="IPR027417">
    <property type="entry name" value="P-loop_NTPase"/>
</dbReference>
<keyword evidence="6" id="KW-1185">Reference proteome</keyword>
<sequence length="1021" mass="107068">MLIERERELALLQRTLHRSARDEQGALVTVSGPFGVGRSALLGELAMRTQPSEALVLRAGGDRTESGAVFGLARRMLLGRDPYADPPVGATEENEALRLRDLTLGLARRQPLLLLCDDLRWADAASLRWLTLIGEKLSDAPVVIVAVSPHPGDPAAHAPPLKDLLARATDQVALRPLSPDGASAMVSQALDKPDPALVRACVEMSGGRPLFLATLLSELRRARRPPMLEHLQALRPAALGRHAVRALAELPEAARQTATALAFLGPRTDTLYSLARLTVAQGTAALDTLVSAGLLATGPDPRWAHHAIGDAVKGSLDAVTRGHWHARTARTLHNAGSPSPVVAKHILAMGDPPGGWQIDVLRTAAWAEYTGGDLGLARRYLLRALLGSAAQGHERAELLVDLAKAELPVAPVSGIRRLTQALPRLATPARRTHELARIPVLACELPPVGLTTQLTEAASAAGDPALLDGTERETALALDVRMRFTHFGHRRWFTETVGTFRREGTPRPLRTAADRDRSALLAYAGMLAGVDHGAAGALAGQALHAQPPEVQDLRTAVPLAARTLLAADQPHQAETWLASVAEAALHTHGERGTSTQFVRAERAFLLARRGRHGEAALLAADALTHADPEFTQVTGRCCEALALIIAEGGQPDLAWHALAAFRAQGKALLVPAIRHLVDGMLALRMGAVATALDHLLEAGREHQLRGWTNPALMPWRSWAAQLHHQLGRPDLAQALVAHEYELATAWGAPSAVGRSLRVWAAVTEGRAGTELARRAVEILKDSVDRRELAKAKEQLGHKLSGSGRTADSDRTAAPDGADVSVGRAAVSDDGAGVLGGTGLVGSTGAYDGATALEGAVAQQGAAARDDAAISRRATVPHRASGPHRAAATDRADASAQATLAADLTPSDPPEPPGVADPGPPRTPGPREATATVAALTPGERRVAVLAAAGRGNQQIAAELGISLRAVEKHLTKVYRKFGIAGRAQLTELALLDSSESGESADGGGHDGGGPDTGGGGTNTAD</sequence>
<dbReference type="Pfam" id="PF00196">
    <property type="entry name" value="GerE"/>
    <property type="match status" value="1"/>
</dbReference>
<dbReference type="InterPro" id="IPR041664">
    <property type="entry name" value="AAA_16"/>
</dbReference>
<feature type="compositionally biased region" description="Low complexity" evidence="3">
    <location>
        <begin position="893"/>
        <end position="905"/>
    </location>
</feature>
<dbReference type="Proteomes" id="UP000634229">
    <property type="component" value="Unassembled WGS sequence"/>
</dbReference>
<dbReference type="SUPFAM" id="SSF46894">
    <property type="entry name" value="C-terminal effector domain of the bipartite response regulators"/>
    <property type="match status" value="1"/>
</dbReference>
<dbReference type="RefSeq" id="WP_201877919.1">
    <property type="nucleotide sequence ID" value="NZ_JAERRF010000018.1"/>
</dbReference>
<name>A0ABS1NJP9_9ACTN</name>
<dbReference type="CDD" id="cd06170">
    <property type="entry name" value="LuxR_C_like"/>
    <property type="match status" value="1"/>
</dbReference>
<proteinExistence type="predicted"/>
<reference evidence="5 6" key="1">
    <citation type="submission" date="2021-01" db="EMBL/GenBank/DDBJ databases">
        <title>WGS of actinomycetes isolated from Thailand.</title>
        <authorList>
            <person name="Thawai C."/>
        </authorList>
    </citation>
    <scope>NUCLEOTIDE SEQUENCE [LARGE SCALE GENOMIC DNA]</scope>
    <source>
        <strain evidence="5 6">CA1R205</strain>
    </source>
</reference>
<evidence type="ECO:0000259" key="4">
    <source>
        <dbReference type="PROSITE" id="PS50043"/>
    </source>
</evidence>
<organism evidence="5 6">
    <name type="scientific">Streptomyces coffeae</name>
    <dbReference type="NCBI Taxonomy" id="621382"/>
    <lineage>
        <taxon>Bacteria</taxon>
        <taxon>Bacillati</taxon>
        <taxon>Actinomycetota</taxon>
        <taxon>Actinomycetes</taxon>
        <taxon>Kitasatosporales</taxon>
        <taxon>Streptomycetaceae</taxon>
        <taxon>Streptomyces</taxon>
    </lineage>
</organism>
<feature type="region of interest" description="Disordered" evidence="3">
    <location>
        <begin position="991"/>
        <end position="1021"/>
    </location>
</feature>
<evidence type="ECO:0000256" key="3">
    <source>
        <dbReference type="SAM" id="MobiDB-lite"/>
    </source>
</evidence>
<feature type="region of interest" description="Disordered" evidence="3">
    <location>
        <begin position="873"/>
        <end position="928"/>
    </location>
</feature>
<accession>A0ABS1NJP9</accession>
<evidence type="ECO:0000313" key="5">
    <source>
        <dbReference type="EMBL" id="MBL1100228.1"/>
    </source>
</evidence>
<evidence type="ECO:0000256" key="2">
    <source>
        <dbReference type="ARBA" id="ARBA00022840"/>
    </source>
</evidence>
<comment type="caution">
    <text evidence="5">The sequence shown here is derived from an EMBL/GenBank/DDBJ whole genome shotgun (WGS) entry which is preliminary data.</text>
</comment>
<dbReference type="InterPro" id="IPR000792">
    <property type="entry name" value="Tscrpt_reg_LuxR_C"/>
</dbReference>
<dbReference type="SMART" id="SM00421">
    <property type="entry name" value="HTH_LUXR"/>
    <property type="match status" value="1"/>
</dbReference>
<dbReference type="InterPro" id="IPR036388">
    <property type="entry name" value="WH-like_DNA-bd_sf"/>
</dbReference>
<dbReference type="Gene3D" id="1.10.10.10">
    <property type="entry name" value="Winged helix-like DNA-binding domain superfamily/Winged helix DNA-binding domain"/>
    <property type="match status" value="1"/>
</dbReference>
<dbReference type="InterPro" id="IPR016032">
    <property type="entry name" value="Sig_transdc_resp-reg_C-effctor"/>
</dbReference>
<evidence type="ECO:0000313" key="6">
    <source>
        <dbReference type="Proteomes" id="UP000634229"/>
    </source>
</evidence>
<protein>
    <submittedName>
        <fullName evidence="5">AAA family ATPase</fullName>
    </submittedName>
</protein>
<keyword evidence="2" id="KW-0067">ATP-binding</keyword>
<feature type="domain" description="HTH luxR-type" evidence="4">
    <location>
        <begin position="928"/>
        <end position="993"/>
    </location>
</feature>
<feature type="compositionally biased region" description="Gly residues" evidence="3">
    <location>
        <begin position="1000"/>
        <end position="1021"/>
    </location>
</feature>
<gene>
    <name evidence="5" type="ORF">JK363_26855</name>
</gene>
<dbReference type="PROSITE" id="PS50043">
    <property type="entry name" value="HTH_LUXR_2"/>
    <property type="match status" value="1"/>
</dbReference>
<evidence type="ECO:0000256" key="1">
    <source>
        <dbReference type="ARBA" id="ARBA00022741"/>
    </source>
</evidence>
<dbReference type="EMBL" id="JAERRF010000018">
    <property type="protein sequence ID" value="MBL1100228.1"/>
    <property type="molecule type" value="Genomic_DNA"/>
</dbReference>
<dbReference type="SUPFAM" id="SSF52540">
    <property type="entry name" value="P-loop containing nucleoside triphosphate hydrolases"/>
    <property type="match status" value="1"/>
</dbReference>